<evidence type="ECO:0000259" key="1">
    <source>
        <dbReference type="Pfam" id="PF08722"/>
    </source>
</evidence>
<accession>A0A3S4HNT2</accession>
<reference evidence="2 3" key="1">
    <citation type="submission" date="2018-12" db="EMBL/GenBank/DDBJ databases">
        <authorList>
            <consortium name="Pathogen Informatics"/>
        </authorList>
    </citation>
    <scope>NUCLEOTIDE SEQUENCE [LARGE SCALE GENOMIC DNA]</scope>
    <source>
        <strain evidence="2 3">NCTC9695</strain>
    </source>
</reference>
<dbReference type="GO" id="GO:0003676">
    <property type="term" value="F:nucleic acid binding"/>
    <property type="evidence" value="ECO:0007669"/>
    <property type="project" value="InterPro"/>
</dbReference>
<dbReference type="Gene3D" id="3.40.1350.10">
    <property type="match status" value="1"/>
</dbReference>
<sequence>MVPFEQLLERDALYLFDFAPQIADIREQPFKFQYAMSNKVRRYTPDYALTMRDGSILIVEVKPTRSLAKPEVREKLLYIRYAMQRQGHQFWSVPAPVDSGLSTKL</sequence>
<evidence type="ECO:0000313" key="3">
    <source>
        <dbReference type="Proteomes" id="UP000275777"/>
    </source>
</evidence>
<keyword evidence="2" id="KW-0540">Nuclease</keyword>
<dbReference type="Pfam" id="PF08722">
    <property type="entry name" value="Tn7_TnsA-like_N"/>
    <property type="match status" value="1"/>
</dbReference>
<gene>
    <name evidence="2" type="ORF">NCTC9695_01479</name>
</gene>
<keyword evidence="2" id="KW-0378">Hydrolase</keyword>
<dbReference type="EMBL" id="LR134182">
    <property type="protein sequence ID" value="VEB41065.1"/>
    <property type="molecule type" value="Genomic_DNA"/>
</dbReference>
<keyword evidence="2" id="KW-0255">Endonuclease</keyword>
<organism evidence="2 3">
    <name type="scientific">Chromobacterium violaceum</name>
    <dbReference type="NCBI Taxonomy" id="536"/>
    <lineage>
        <taxon>Bacteria</taxon>
        <taxon>Pseudomonadati</taxon>
        <taxon>Pseudomonadota</taxon>
        <taxon>Betaproteobacteria</taxon>
        <taxon>Neisseriales</taxon>
        <taxon>Chromobacteriaceae</taxon>
        <taxon>Chromobacterium</taxon>
    </lineage>
</organism>
<name>A0A3S4HNT2_CHRVL</name>
<feature type="domain" description="TnsA endonuclease N-terminal" evidence="1">
    <location>
        <begin position="20"/>
        <end position="90"/>
    </location>
</feature>
<dbReference type="GO" id="GO:0004519">
    <property type="term" value="F:endonuclease activity"/>
    <property type="evidence" value="ECO:0007669"/>
    <property type="project" value="UniProtKB-KW"/>
</dbReference>
<dbReference type="InterPro" id="IPR011856">
    <property type="entry name" value="tRNA_endonuc-like_dom_sf"/>
</dbReference>
<proteinExistence type="predicted"/>
<dbReference type="InterPro" id="IPR014833">
    <property type="entry name" value="TnsA_N"/>
</dbReference>
<evidence type="ECO:0000313" key="2">
    <source>
        <dbReference type="EMBL" id="VEB41065.1"/>
    </source>
</evidence>
<dbReference type="Proteomes" id="UP000275777">
    <property type="component" value="Chromosome"/>
</dbReference>
<dbReference type="AlphaFoldDB" id="A0A3S4HNT2"/>
<protein>
    <submittedName>
        <fullName evidence="2">TnsA endonuclease N terminal</fullName>
    </submittedName>
</protein>